<feature type="compositionally biased region" description="Gly residues" evidence="1">
    <location>
        <begin position="16"/>
        <end position="26"/>
    </location>
</feature>
<keyword evidence="3" id="KW-1185">Reference proteome</keyword>
<dbReference type="AlphaFoldDB" id="A0AAW0U2M7"/>
<feature type="region of interest" description="Disordered" evidence="1">
    <location>
        <begin position="1"/>
        <end position="37"/>
    </location>
</feature>
<name>A0AAW0U2M7_SCYPA</name>
<accession>A0AAW0U2M7</accession>
<dbReference type="EMBL" id="JARAKH010000020">
    <property type="protein sequence ID" value="KAK8393950.1"/>
    <property type="molecule type" value="Genomic_DNA"/>
</dbReference>
<sequence>MSAVVNGHREENEAGAEGGSGAGGFSRGRPHHGHILPMLSFSASTPTEDEDPLENDPVLAIDSPLWEQPEVEVVVTEPTSYHHHNHDPSSPPHHHRHHYQDDEHSPLIAPERTVLIMDSSRCSDEEDEVNERMPLLSDSGGGGSGGSGVGLSLPLNLSRRASSQVGLPMANGDTGGDMSSTIASFLRIRTDRSDSQVREQEDCTEEAAGLREVAGRLVTEVLARAKEQAATTTATSISSKQMTPDERLMEMVRGFVNDIMARAKAEAYDSMCHIQNNNNNLVMGKEETAASGTVSGWDKSYEGAHGLASPSSASGGRTYRRGGPWYVQMGRVFSSFLTRICPCRCPTKP</sequence>
<gene>
    <name evidence="2" type="ORF">O3P69_006944</name>
</gene>
<comment type="caution">
    <text evidence="2">The sequence shown here is derived from an EMBL/GenBank/DDBJ whole genome shotgun (WGS) entry which is preliminary data.</text>
</comment>
<evidence type="ECO:0000313" key="3">
    <source>
        <dbReference type="Proteomes" id="UP001487740"/>
    </source>
</evidence>
<dbReference type="Proteomes" id="UP001487740">
    <property type="component" value="Unassembled WGS sequence"/>
</dbReference>
<evidence type="ECO:0000313" key="2">
    <source>
        <dbReference type="EMBL" id="KAK8393950.1"/>
    </source>
</evidence>
<reference evidence="2 3" key="1">
    <citation type="submission" date="2023-03" db="EMBL/GenBank/DDBJ databases">
        <title>High-quality genome of Scylla paramamosain provides insights in environmental adaptation.</title>
        <authorList>
            <person name="Zhang L."/>
        </authorList>
    </citation>
    <scope>NUCLEOTIDE SEQUENCE [LARGE SCALE GENOMIC DNA]</scope>
    <source>
        <strain evidence="2">LZ_2023a</strain>
        <tissue evidence="2">Muscle</tissue>
    </source>
</reference>
<evidence type="ECO:0000256" key="1">
    <source>
        <dbReference type="SAM" id="MobiDB-lite"/>
    </source>
</evidence>
<proteinExistence type="predicted"/>
<protein>
    <submittedName>
        <fullName evidence="2">Uncharacterized protein</fullName>
    </submittedName>
</protein>
<organism evidence="2 3">
    <name type="scientific">Scylla paramamosain</name>
    <name type="common">Mud crab</name>
    <dbReference type="NCBI Taxonomy" id="85552"/>
    <lineage>
        <taxon>Eukaryota</taxon>
        <taxon>Metazoa</taxon>
        <taxon>Ecdysozoa</taxon>
        <taxon>Arthropoda</taxon>
        <taxon>Crustacea</taxon>
        <taxon>Multicrustacea</taxon>
        <taxon>Malacostraca</taxon>
        <taxon>Eumalacostraca</taxon>
        <taxon>Eucarida</taxon>
        <taxon>Decapoda</taxon>
        <taxon>Pleocyemata</taxon>
        <taxon>Brachyura</taxon>
        <taxon>Eubrachyura</taxon>
        <taxon>Portunoidea</taxon>
        <taxon>Portunidae</taxon>
        <taxon>Portuninae</taxon>
        <taxon>Scylla</taxon>
    </lineage>
</organism>
<feature type="region of interest" description="Disordered" evidence="1">
    <location>
        <begin position="78"/>
        <end position="107"/>
    </location>
</feature>